<evidence type="ECO:0000313" key="2">
    <source>
        <dbReference type="EMBL" id="JAC69190.1"/>
    </source>
</evidence>
<feature type="region of interest" description="Disordered" evidence="1">
    <location>
        <begin position="57"/>
        <end position="90"/>
    </location>
</feature>
<protein>
    <submittedName>
        <fullName evidence="2">Uncharacterized protein</fullName>
    </submittedName>
</protein>
<feature type="non-terminal residue" evidence="2">
    <location>
        <position position="1"/>
    </location>
</feature>
<dbReference type="EMBL" id="GBEZ01017119">
    <property type="protein sequence ID" value="JAC69190.1"/>
    <property type="molecule type" value="Transcribed_RNA"/>
</dbReference>
<feature type="compositionally biased region" description="Gly residues" evidence="1">
    <location>
        <begin position="57"/>
        <end position="66"/>
    </location>
</feature>
<sequence length="90" mass="9496">GRLPLRLGWACPWRPSGVGDVGWEKPFRAFFWEAQRRAQLARSSASREAVPGCLAIGGGLGAGGGPSPNPRQEGPLHSSCYARELGPTPA</sequence>
<proteinExistence type="predicted"/>
<accession>A0A061REX5</accession>
<reference evidence="2" key="1">
    <citation type="submission" date="2014-05" db="EMBL/GenBank/DDBJ databases">
        <title>The transcriptome of the halophilic microalga Tetraselmis sp. GSL018 isolated from the Great Salt Lake, Utah.</title>
        <authorList>
            <person name="Jinkerson R.E."/>
            <person name="D'Adamo S."/>
            <person name="Posewitz M.C."/>
        </authorList>
    </citation>
    <scope>NUCLEOTIDE SEQUENCE</scope>
    <source>
        <strain evidence="2">GSL018</strain>
    </source>
</reference>
<gene>
    <name evidence="2" type="ORF">TSPGSL018_6966</name>
</gene>
<dbReference type="AlphaFoldDB" id="A0A061REX5"/>
<organism evidence="2">
    <name type="scientific">Tetraselmis sp. GSL018</name>
    <dbReference type="NCBI Taxonomy" id="582737"/>
    <lineage>
        <taxon>Eukaryota</taxon>
        <taxon>Viridiplantae</taxon>
        <taxon>Chlorophyta</taxon>
        <taxon>core chlorophytes</taxon>
        <taxon>Chlorodendrophyceae</taxon>
        <taxon>Chlorodendrales</taxon>
        <taxon>Chlorodendraceae</taxon>
        <taxon>Tetraselmis</taxon>
    </lineage>
</organism>
<name>A0A061REX5_9CHLO</name>
<evidence type="ECO:0000256" key="1">
    <source>
        <dbReference type="SAM" id="MobiDB-lite"/>
    </source>
</evidence>